<accession>A0A8J3EBI6</accession>
<evidence type="ECO:0000313" key="1">
    <source>
        <dbReference type="EMBL" id="GGG27190.1"/>
    </source>
</evidence>
<dbReference type="RefSeq" id="WP_188899277.1">
    <property type="nucleotide sequence ID" value="NZ_BMKS01000003.1"/>
</dbReference>
<evidence type="ECO:0008006" key="3">
    <source>
        <dbReference type="Google" id="ProtNLM"/>
    </source>
</evidence>
<organism evidence="1 2">
    <name type="scientific">Caldovatus sediminis</name>
    <dbReference type="NCBI Taxonomy" id="2041189"/>
    <lineage>
        <taxon>Bacteria</taxon>
        <taxon>Pseudomonadati</taxon>
        <taxon>Pseudomonadota</taxon>
        <taxon>Alphaproteobacteria</taxon>
        <taxon>Acetobacterales</taxon>
        <taxon>Roseomonadaceae</taxon>
        <taxon>Caldovatus</taxon>
    </lineage>
</organism>
<dbReference type="Gene3D" id="3.40.50.300">
    <property type="entry name" value="P-loop containing nucleotide triphosphate hydrolases"/>
    <property type="match status" value="1"/>
</dbReference>
<dbReference type="SUPFAM" id="SSF52540">
    <property type="entry name" value="P-loop containing nucleoside triphosphate hydrolases"/>
    <property type="match status" value="1"/>
</dbReference>
<protein>
    <recommendedName>
        <fullName evidence="3">Sulphotransferase Stf0 domain-containing protein</fullName>
    </recommendedName>
</protein>
<dbReference type="InterPro" id="IPR027417">
    <property type="entry name" value="P-loop_NTPase"/>
</dbReference>
<keyword evidence="2" id="KW-1185">Reference proteome</keyword>
<sequence length="270" mass="29699">MRRHDNVIVTLATQRSGTKFLGTALGNGERVASFGEVFQPGRPAPSFGRFFARHLAGRESFAFSGPEMFECLDAFFAELHEAAAGRAFVHVDVMYNNLGALTPIWARPMSDPHDNFLLNYFKSRGMVLLHLLRRDLADCYASHVIAESRGIYHTGDDRANAEAVSVTLDAAAAVAYLHPILKARRYVRRALAGYPRALEVEYPGFIAGPTVAPELAERLGALLRLPGEARAGLFGASPLRPTASDKARMVTNYEEIRRLAAELERLVADD</sequence>
<evidence type="ECO:0000313" key="2">
    <source>
        <dbReference type="Proteomes" id="UP000597507"/>
    </source>
</evidence>
<gene>
    <name evidence="1" type="ORF">GCM10010964_13880</name>
</gene>
<dbReference type="EMBL" id="BMKS01000003">
    <property type="protein sequence ID" value="GGG27190.1"/>
    <property type="molecule type" value="Genomic_DNA"/>
</dbReference>
<comment type="caution">
    <text evidence="1">The sequence shown here is derived from an EMBL/GenBank/DDBJ whole genome shotgun (WGS) entry which is preliminary data.</text>
</comment>
<dbReference type="AlphaFoldDB" id="A0A8J3EBI6"/>
<dbReference type="Proteomes" id="UP000597507">
    <property type="component" value="Unassembled WGS sequence"/>
</dbReference>
<name>A0A8J3EBI6_9PROT</name>
<reference evidence="1 2" key="1">
    <citation type="journal article" date="2014" name="Int. J. Syst. Evol. Microbiol.">
        <title>Complete genome sequence of Corynebacterium casei LMG S-19264T (=DSM 44701T), isolated from a smear-ripened cheese.</title>
        <authorList>
            <consortium name="US DOE Joint Genome Institute (JGI-PGF)"/>
            <person name="Walter F."/>
            <person name="Albersmeier A."/>
            <person name="Kalinowski J."/>
            <person name="Ruckert C."/>
        </authorList>
    </citation>
    <scope>NUCLEOTIDE SEQUENCE [LARGE SCALE GENOMIC DNA]</scope>
    <source>
        <strain evidence="1 2">CGMCC 1.16330</strain>
    </source>
</reference>
<proteinExistence type="predicted"/>